<keyword evidence="1" id="KW-0175">Coiled coil</keyword>
<organism evidence="2 3">
    <name type="scientific">Caenorhabditis japonica</name>
    <dbReference type="NCBI Taxonomy" id="281687"/>
    <lineage>
        <taxon>Eukaryota</taxon>
        <taxon>Metazoa</taxon>
        <taxon>Ecdysozoa</taxon>
        <taxon>Nematoda</taxon>
        <taxon>Chromadorea</taxon>
        <taxon>Rhabditida</taxon>
        <taxon>Rhabditina</taxon>
        <taxon>Rhabditomorpha</taxon>
        <taxon>Rhabditoidea</taxon>
        <taxon>Rhabditidae</taxon>
        <taxon>Peloderinae</taxon>
        <taxon>Caenorhabditis</taxon>
    </lineage>
</organism>
<feature type="coiled-coil region" evidence="1">
    <location>
        <begin position="36"/>
        <end position="104"/>
    </location>
</feature>
<reference evidence="3" key="1">
    <citation type="submission" date="2010-08" db="EMBL/GenBank/DDBJ databases">
        <authorList>
            <consortium name="Caenorhabditis japonica Sequencing Consortium"/>
            <person name="Wilson R.K."/>
        </authorList>
    </citation>
    <scope>NUCLEOTIDE SEQUENCE [LARGE SCALE GENOMIC DNA]</scope>
    <source>
        <strain evidence="3">DF5081</strain>
    </source>
</reference>
<keyword evidence="3" id="KW-1185">Reference proteome</keyword>
<proteinExistence type="predicted"/>
<evidence type="ECO:0000313" key="3">
    <source>
        <dbReference type="Proteomes" id="UP000005237"/>
    </source>
</evidence>
<dbReference type="Proteomes" id="UP000005237">
    <property type="component" value="Unassembled WGS sequence"/>
</dbReference>
<accession>A0A8R1ICP0</accession>
<evidence type="ECO:0000313" key="2">
    <source>
        <dbReference type="EnsemblMetazoa" id="CJA21388.1"/>
    </source>
</evidence>
<dbReference type="AlphaFoldDB" id="A0A8R1ICP0"/>
<reference evidence="2" key="2">
    <citation type="submission" date="2022-06" db="UniProtKB">
        <authorList>
            <consortium name="EnsemblMetazoa"/>
        </authorList>
    </citation>
    <scope>IDENTIFICATION</scope>
    <source>
        <strain evidence="2">DF5081</strain>
    </source>
</reference>
<dbReference type="EnsemblMetazoa" id="CJA21388.1">
    <property type="protein sequence ID" value="CJA21388.1"/>
    <property type="gene ID" value="WBGene00176960"/>
</dbReference>
<name>A0A8R1ICP0_CAEJA</name>
<protein>
    <submittedName>
        <fullName evidence="2">Uncharacterized protein</fullName>
    </submittedName>
</protein>
<evidence type="ECO:0000256" key="1">
    <source>
        <dbReference type="SAM" id="Coils"/>
    </source>
</evidence>
<sequence length="193" mass="22735">MKEAVQQWTVLDGKEKKLHDDLAHEIKIEKELRETCDEVSRSVDNLSTKADNNEKERIQLENAFDADLKTEKIAEDNVFQPEKTEEERKELEKMEDAWDSLQEKIRLKEFELTDETEKINEKIRVLEEQRLPTLKQEEKQKQLKIANDYAALQSLTPMYAAYTANLNLNQNLMERLDVSKERKSTLPEVIEDI</sequence>